<feature type="domain" description="Trimeric autotransporter adhesin YadA-like head" evidence="2">
    <location>
        <begin position="649"/>
        <end position="673"/>
    </location>
</feature>
<feature type="domain" description="Trimeric autotransporter adhesin YadA-like stalk" evidence="3">
    <location>
        <begin position="468"/>
        <end position="508"/>
    </location>
</feature>
<evidence type="ECO:0000313" key="5">
    <source>
        <dbReference type="Proteomes" id="UP000065504"/>
    </source>
</evidence>
<feature type="domain" description="Trimeric autotransporter adhesin YadA-like stalk" evidence="3">
    <location>
        <begin position="396"/>
        <end position="432"/>
    </location>
</feature>
<proteinExistence type="predicted"/>
<evidence type="ECO:0000259" key="2">
    <source>
        <dbReference type="Pfam" id="PF05658"/>
    </source>
</evidence>
<feature type="domain" description="Trimeric autotransporter adhesin YadA-like head" evidence="2">
    <location>
        <begin position="120"/>
        <end position="143"/>
    </location>
</feature>
<dbReference type="InterPro" id="IPR011049">
    <property type="entry name" value="Serralysin-like_metalloprot_C"/>
</dbReference>
<evidence type="ECO:0000256" key="1">
    <source>
        <dbReference type="SAM" id="MobiDB-lite"/>
    </source>
</evidence>
<dbReference type="SUPFAM" id="SSF101967">
    <property type="entry name" value="Adhesin YadA, collagen-binding domain"/>
    <property type="match status" value="2"/>
</dbReference>
<protein>
    <recommendedName>
        <fullName evidence="6">Adhesin</fullName>
    </recommendedName>
</protein>
<name>A0A108C362_9BURK</name>
<feature type="domain" description="Trimeric autotransporter adhesin YadA-like stalk" evidence="3">
    <location>
        <begin position="679"/>
        <end position="703"/>
    </location>
</feature>
<feature type="domain" description="Trimeric autotransporter adhesin YadA-like head" evidence="2">
    <location>
        <begin position="768"/>
        <end position="791"/>
    </location>
</feature>
<dbReference type="Pfam" id="PF05658">
    <property type="entry name" value="YadA_head"/>
    <property type="match status" value="7"/>
</dbReference>
<comment type="caution">
    <text evidence="4">The sequence shown here is derived from an EMBL/GenBank/DDBJ whole genome shotgun (WGS) entry which is preliminary data.</text>
</comment>
<feature type="domain" description="Trimeric autotransporter adhesin YadA-like head" evidence="2">
    <location>
        <begin position="67"/>
        <end position="82"/>
    </location>
</feature>
<gene>
    <name evidence="4" type="ORF">WM16_27240</name>
</gene>
<dbReference type="Gene3D" id="2.150.10.10">
    <property type="entry name" value="Serralysin-like metalloprotease, C-terminal"/>
    <property type="match status" value="3"/>
</dbReference>
<dbReference type="Gene3D" id="2.60.40.4050">
    <property type="match status" value="1"/>
</dbReference>
<dbReference type="EMBL" id="LPLU01000126">
    <property type="protein sequence ID" value="KWK67200.1"/>
    <property type="molecule type" value="Genomic_DNA"/>
</dbReference>
<feature type="domain" description="Trimeric autotransporter adhesin YadA-like head" evidence="2">
    <location>
        <begin position="187"/>
        <end position="213"/>
    </location>
</feature>
<feature type="non-terminal residue" evidence="4">
    <location>
        <position position="794"/>
    </location>
</feature>
<dbReference type="CDD" id="cd12820">
    <property type="entry name" value="LbR_YadA-like"/>
    <property type="match status" value="1"/>
</dbReference>
<reference evidence="4 5" key="1">
    <citation type="submission" date="2015-11" db="EMBL/GenBank/DDBJ databases">
        <title>Expanding the genomic diversity of Burkholderia species for the development of highly accurate diagnostics.</title>
        <authorList>
            <person name="Sahl J."/>
            <person name="Keim P."/>
            <person name="Wagner D."/>
        </authorList>
    </citation>
    <scope>NUCLEOTIDE SEQUENCE [LARGE SCALE GENOMIC DNA]</scope>
    <source>
        <strain evidence="4 5">MSMB782WGS</strain>
    </source>
</reference>
<feature type="domain" description="Trimeric autotransporter adhesin YadA-like head" evidence="2">
    <location>
        <begin position="621"/>
        <end position="647"/>
    </location>
</feature>
<feature type="domain" description="Trimeric autotransporter adhesin YadA-like stalk" evidence="3">
    <location>
        <begin position="569"/>
        <end position="596"/>
    </location>
</feature>
<dbReference type="Proteomes" id="UP000065504">
    <property type="component" value="Unassembled WGS sequence"/>
</dbReference>
<feature type="domain" description="Trimeric autotransporter adhesin YadA-like head" evidence="2">
    <location>
        <begin position="159"/>
        <end position="185"/>
    </location>
</feature>
<organism evidence="4 5">
    <name type="scientific">Burkholderia ubonensis</name>
    <dbReference type="NCBI Taxonomy" id="101571"/>
    <lineage>
        <taxon>Bacteria</taxon>
        <taxon>Pseudomonadati</taxon>
        <taxon>Pseudomonadota</taxon>
        <taxon>Betaproteobacteria</taxon>
        <taxon>Burkholderiales</taxon>
        <taxon>Burkholderiaceae</taxon>
        <taxon>Burkholderia</taxon>
        <taxon>Burkholderia cepacia complex</taxon>
    </lineage>
</organism>
<dbReference type="AlphaFoldDB" id="A0A108C362"/>
<feature type="domain" description="Trimeric autotransporter adhesin YadA-like stalk" evidence="3">
    <location>
        <begin position="322"/>
        <end position="359"/>
    </location>
</feature>
<evidence type="ECO:0008006" key="6">
    <source>
        <dbReference type="Google" id="ProtNLM"/>
    </source>
</evidence>
<dbReference type="Gene3D" id="1.20.5.170">
    <property type="match status" value="4"/>
</dbReference>
<dbReference type="GO" id="GO:0019867">
    <property type="term" value="C:outer membrane"/>
    <property type="evidence" value="ECO:0007669"/>
    <property type="project" value="InterPro"/>
</dbReference>
<sequence>MSPAFAAPEEPADTPLRVSDSSSPENRRAGEQDALAARMSPAAGTRAIVTDNGPYVKIDANGNGTDNALALGEKSIAIGSNASTRPASSGVGGAIAVGSAATATANNVAVGARASALGDEGAVALGVGTNAAGKSSIALGNEAKATGWGAFALGRKAQATAESGLALGDSTVASQVGAIAIGREAAASSEGALSIGTNAAARAADSVAIGSYSETDRELTVSVGAAGFERQVVNVARGSQATDAVNVEQLKDVTAALGGNAGVEADGSITKPTYRVGDQTYNDVGSALQAASQSGGAGNAVQYDDETKGAVTLGGTGAAATKLTNVRAGTLAAGSTDAVNGAQLFATNNRVTNVEQSLTGSGLIDPGTGESLAVTYDSAQKDRVTLNAGAQSAALTNVKAGRLTSTSTDAVNGAQLFATNKSVGDLQQSLTDGGLIDPSTGASLAVAYDNAQKGSVTLAGTGGTTLGNVKAGRVTASSMDAVNGTQLHGASSSVASALGGGSAVNADGTVSKPAYKVGDQTYTNVGDAIQAAASTGGGGASSNAVQYDGAGKTSVTLGGPGAAPVALKNVATGVADTDAVNVKQLATGLNDIKSDIATSLGDGSLDMKYIKVKANGTQANALGKNTIAIGSNANATNLNALAVGSGARASGINSIALGVNSIATQANTVSVGDEGATRRIVNISDGIDANDAVNMKQLAEALHTAGNRAMVSTRDAMSRQTRDVSSKPGSFVAIEGLGDDGSLPNIASMNGRDPLSGTAAAVGVSSAAAGVNAVAVGLQSVAGSDHSVGIGSIA</sequence>
<dbReference type="InterPro" id="IPR008640">
    <property type="entry name" value="Adhesin_Head_dom"/>
</dbReference>
<accession>A0A108C362</accession>
<dbReference type="Pfam" id="PF05662">
    <property type="entry name" value="YadA_stalk"/>
    <property type="match status" value="6"/>
</dbReference>
<feature type="domain" description="Trimeric autotransporter adhesin YadA-like stalk" evidence="3">
    <location>
        <begin position="231"/>
        <end position="268"/>
    </location>
</feature>
<dbReference type="InterPro" id="IPR008635">
    <property type="entry name" value="Coiled_stalk_dom"/>
</dbReference>
<evidence type="ECO:0000259" key="3">
    <source>
        <dbReference type="Pfam" id="PF05662"/>
    </source>
</evidence>
<evidence type="ECO:0000313" key="4">
    <source>
        <dbReference type="EMBL" id="KWK67200.1"/>
    </source>
</evidence>
<feature type="region of interest" description="Disordered" evidence="1">
    <location>
        <begin position="1"/>
        <end position="40"/>
    </location>
</feature>